<dbReference type="PANTHER" id="PTHR34406">
    <property type="entry name" value="PROTEIN YCEI"/>
    <property type="match status" value="1"/>
</dbReference>
<feature type="chain" id="PRO_5045536404" evidence="1">
    <location>
        <begin position="24"/>
        <end position="216"/>
    </location>
</feature>
<dbReference type="Pfam" id="PF04264">
    <property type="entry name" value="YceI"/>
    <property type="match status" value="1"/>
</dbReference>
<feature type="domain" description="Lipid/polyisoprenoid-binding YceI-like" evidence="2">
    <location>
        <begin position="43"/>
        <end position="214"/>
    </location>
</feature>
<protein>
    <submittedName>
        <fullName evidence="3">YceI family protein</fullName>
    </submittedName>
</protein>
<dbReference type="PROSITE" id="PS51257">
    <property type="entry name" value="PROKAR_LIPOPROTEIN"/>
    <property type="match status" value="1"/>
</dbReference>
<sequence>MKNKIFSLTILMLVIITSCKDKANEVETKDAEKVAKAEESAVSYTVDTDNSLIMWKGFKPTGSHNGVITVSGGDFELKDDNLQSGSVTIDMKSIEVLDIPKEEKGNAKLKGHLTSADFFDVETYPYANFAITDVSESDGKTMIEGNLTIKDVTNNISIPVTTTVDGDRMTLKSEKFTIDRSKWNVRYGSKSFFDDLGDSFINDDIELQIDVNASKS</sequence>
<comment type="caution">
    <text evidence="3">The sequence shown here is derived from an EMBL/GenBank/DDBJ whole genome shotgun (WGS) entry which is preliminary data.</text>
</comment>
<dbReference type="PANTHER" id="PTHR34406:SF1">
    <property type="entry name" value="PROTEIN YCEI"/>
    <property type="match status" value="1"/>
</dbReference>
<organism evidence="3 4">
    <name type="scientific">Winogradskyella litorisediminis</name>
    <dbReference type="NCBI Taxonomy" id="1156618"/>
    <lineage>
        <taxon>Bacteria</taxon>
        <taxon>Pseudomonadati</taxon>
        <taxon>Bacteroidota</taxon>
        <taxon>Flavobacteriia</taxon>
        <taxon>Flavobacteriales</taxon>
        <taxon>Flavobacteriaceae</taxon>
        <taxon>Winogradskyella</taxon>
    </lineage>
</organism>
<dbReference type="EMBL" id="JBHTJL010000011">
    <property type="protein sequence ID" value="MFD1063417.1"/>
    <property type="molecule type" value="Genomic_DNA"/>
</dbReference>
<dbReference type="SMART" id="SM00867">
    <property type="entry name" value="YceI"/>
    <property type="match status" value="1"/>
</dbReference>
<dbReference type="RefSeq" id="WP_386130301.1">
    <property type="nucleotide sequence ID" value="NZ_JBHTJL010000011.1"/>
</dbReference>
<gene>
    <name evidence="3" type="ORF">ACFQ1Q_09190</name>
</gene>
<dbReference type="InterPro" id="IPR007372">
    <property type="entry name" value="Lipid/polyisoprenoid-bd_YceI"/>
</dbReference>
<feature type="signal peptide" evidence="1">
    <location>
        <begin position="1"/>
        <end position="23"/>
    </location>
</feature>
<proteinExistence type="predicted"/>
<dbReference type="Proteomes" id="UP001597013">
    <property type="component" value="Unassembled WGS sequence"/>
</dbReference>
<evidence type="ECO:0000313" key="4">
    <source>
        <dbReference type="Proteomes" id="UP001597013"/>
    </source>
</evidence>
<name>A0ABW3N7F2_9FLAO</name>
<evidence type="ECO:0000313" key="3">
    <source>
        <dbReference type="EMBL" id="MFD1063417.1"/>
    </source>
</evidence>
<keyword evidence="1" id="KW-0732">Signal</keyword>
<dbReference type="InterPro" id="IPR036761">
    <property type="entry name" value="TTHA0802/YceI-like_sf"/>
</dbReference>
<reference evidence="4" key="1">
    <citation type="journal article" date="2019" name="Int. J. Syst. Evol. Microbiol.">
        <title>The Global Catalogue of Microorganisms (GCM) 10K type strain sequencing project: providing services to taxonomists for standard genome sequencing and annotation.</title>
        <authorList>
            <consortium name="The Broad Institute Genomics Platform"/>
            <consortium name="The Broad Institute Genome Sequencing Center for Infectious Disease"/>
            <person name="Wu L."/>
            <person name="Ma J."/>
        </authorList>
    </citation>
    <scope>NUCLEOTIDE SEQUENCE [LARGE SCALE GENOMIC DNA]</scope>
    <source>
        <strain evidence="4">CCUG 62215</strain>
    </source>
</reference>
<accession>A0ABW3N7F2</accession>
<dbReference type="Gene3D" id="2.40.128.110">
    <property type="entry name" value="Lipid/polyisoprenoid-binding, YceI-like"/>
    <property type="match status" value="1"/>
</dbReference>
<evidence type="ECO:0000256" key="1">
    <source>
        <dbReference type="SAM" id="SignalP"/>
    </source>
</evidence>
<dbReference type="SUPFAM" id="SSF101874">
    <property type="entry name" value="YceI-like"/>
    <property type="match status" value="1"/>
</dbReference>
<keyword evidence="4" id="KW-1185">Reference proteome</keyword>
<evidence type="ECO:0000259" key="2">
    <source>
        <dbReference type="SMART" id="SM00867"/>
    </source>
</evidence>